<feature type="binding site" evidence="1">
    <location>
        <begin position="32"/>
        <end position="36"/>
    </location>
    <ligand>
        <name>substrate</name>
    </ligand>
</feature>
<comment type="subunit">
    <text evidence="1">Homotetramer.</text>
</comment>
<keyword evidence="1" id="KW-0560">Oxidoreductase</keyword>
<keyword evidence="3" id="KW-1185">Reference proteome</keyword>
<evidence type="ECO:0000256" key="1">
    <source>
        <dbReference type="HAMAP-Rule" id="MF_01972"/>
    </source>
</evidence>
<dbReference type="Gene3D" id="1.20.58.480">
    <property type="match status" value="1"/>
</dbReference>
<gene>
    <name evidence="1" type="primary">kynA</name>
    <name evidence="2" type="ORF">C1280_24565</name>
</gene>
<dbReference type="GO" id="GO:0019442">
    <property type="term" value="P:L-tryptophan catabolic process to acetyl-CoA"/>
    <property type="evidence" value="ECO:0007669"/>
    <property type="project" value="TreeGrafter"/>
</dbReference>
<dbReference type="UniPathway" id="UPA00333">
    <property type="reaction ID" value="UER00453"/>
</dbReference>
<accession>A0A2Z3GZD0</accession>
<reference evidence="2 3" key="1">
    <citation type="submission" date="2018-01" db="EMBL/GenBank/DDBJ databases">
        <title>G. obscuriglobus.</title>
        <authorList>
            <person name="Franke J."/>
            <person name="Blomberg W."/>
            <person name="Selmecki A."/>
        </authorList>
    </citation>
    <scope>NUCLEOTIDE SEQUENCE [LARGE SCALE GENOMIC DNA]</scope>
    <source>
        <strain evidence="2 3">DSM 5831</strain>
    </source>
</reference>
<comment type="function">
    <text evidence="1">Heme-dependent dioxygenase that catalyzes the oxidative cleavage of the L-tryptophan (L-Trp) pyrrole ring and converts L-tryptophan to N-formyl-L-kynurenine. Catalyzes the oxidative cleavage of the indole moiety.</text>
</comment>
<dbReference type="Proteomes" id="UP000245802">
    <property type="component" value="Chromosome"/>
</dbReference>
<proteinExistence type="inferred from homology"/>
<evidence type="ECO:0000313" key="2">
    <source>
        <dbReference type="EMBL" id="AWM39869.1"/>
    </source>
</evidence>
<dbReference type="PANTHER" id="PTHR10138">
    <property type="entry name" value="TRYPTOPHAN 2,3-DIOXYGENASE"/>
    <property type="match status" value="1"/>
</dbReference>
<name>A0A2Z3GZD0_9BACT</name>
<dbReference type="OrthoDB" id="9776847at2"/>
<dbReference type="GO" id="GO:0046872">
    <property type="term" value="F:metal ion binding"/>
    <property type="evidence" value="ECO:0007669"/>
    <property type="project" value="UniProtKB-KW"/>
</dbReference>
<keyword evidence="1" id="KW-0823">Tryptophan catabolism</keyword>
<feature type="binding site" evidence="1">
    <location>
        <position position="232"/>
    </location>
    <ligand>
        <name>substrate</name>
    </ligand>
</feature>
<dbReference type="AlphaFoldDB" id="A0A2Z3GZD0"/>
<dbReference type="InterPro" id="IPR037217">
    <property type="entry name" value="Trp/Indoleamine_2_3_dOase-like"/>
</dbReference>
<comment type="cofactor">
    <cofactor evidence="1">
        <name>heme</name>
        <dbReference type="ChEBI" id="CHEBI:30413"/>
    </cofactor>
    <text evidence="1">Binds 1 heme group per subunit.</text>
</comment>
<keyword evidence="1" id="KW-0349">Heme</keyword>
<dbReference type="EMBL" id="CP025958">
    <property type="protein sequence ID" value="AWM39869.1"/>
    <property type="molecule type" value="Genomic_DNA"/>
</dbReference>
<sequence>MDLTYSDYLHVEPLLSLQHPRSEPEEHDELLFIVVHQAYELWFKLLLHELDKVKGDFVAGRTYPAISTFKRLRTVLKVAVEQVDIVETLTPMSFNSFRDRLDKASGFQSGQFREMEFLLGYKRADMLKYQPEGTPAHARLQARLREPSIVDAFYTFLGHHGVAVPGHLTARDLTQPTQPDPEIEEGLFRLYKSQPDLEILFELMTDFDEGLQEWRYRHIKLVERTIGSKRGTGGSLGVEFLKRSLFHPVFPDLWAIRHRL</sequence>
<dbReference type="EC" id="1.13.11.11" evidence="1"/>
<dbReference type="PANTHER" id="PTHR10138:SF0">
    <property type="entry name" value="TRYPTOPHAN 2,3-DIOXYGENASE"/>
    <property type="match status" value="1"/>
</dbReference>
<feature type="binding site" evidence="1">
    <location>
        <position position="98"/>
    </location>
    <ligand>
        <name>substrate</name>
    </ligand>
</feature>
<comment type="catalytic activity">
    <reaction evidence="1">
        <text>L-tryptophan + O2 = N-formyl-L-kynurenine</text>
        <dbReference type="Rhea" id="RHEA:24536"/>
        <dbReference type="ChEBI" id="CHEBI:15379"/>
        <dbReference type="ChEBI" id="CHEBI:57912"/>
        <dbReference type="ChEBI" id="CHEBI:58629"/>
        <dbReference type="EC" id="1.13.11.11"/>
    </reaction>
</comment>
<keyword evidence="1" id="KW-0479">Metal-binding</keyword>
<dbReference type="Pfam" id="PF03301">
    <property type="entry name" value="Trp_dioxygenase"/>
    <property type="match status" value="2"/>
</dbReference>
<dbReference type="KEGG" id="gog:C1280_24565"/>
<evidence type="ECO:0000313" key="3">
    <source>
        <dbReference type="Proteomes" id="UP000245802"/>
    </source>
</evidence>
<dbReference type="GO" id="GO:0004833">
    <property type="term" value="F:L-tryptophan 2,3-dioxygenase activity"/>
    <property type="evidence" value="ECO:0007669"/>
    <property type="project" value="UniProtKB-UniRule"/>
</dbReference>
<dbReference type="SUPFAM" id="SSF140959">
    <property type="entry name" value="Indolic compounds 2,3-dioxygenase-like"/>
    <property type="match status" value="1"/>
</dbReference>
<comment type="similarity">
    <text evidence="1">Belongs to the tryptophan 2,3-dioxygenase family.</text>
</comment>
<comment type="pathway">
    <text evidence="1">Amino-acid degradation; L-tryptophan degradation via kynurenine pathway; L-kynurenine from L-tryptophan: step 1/2.</text>
</comment>
<dbReference type="RefSeq" id="WP_109571201.1">
    <property type="nucleotide sequence ID" value="NZ_CP025958.1"/>
</dbReference>
<feature type="binding site" description="axial binding residue" evidence="1">
    <location>
        <position position="218"/>
    </location>
    <ligand>
        <name>heme</name>
        <dbReference type="ChEBI" id="CHEBI:30413"/>
    </ligand>
    <ligandPart>
        <name>Fe</name>
        <dbReference type="ChEBI" id="CHEBI:18248"/>
    </ligandPart>
</feature>
<protein>
    <recommendedName>
        <fullName evidence="1">Tryptophan 2,3-dioxygenase</fullName>
        <shortName evidence="1">TDO</shortName>
        <ecNumber evidence="1">1.13.11.11</ecNumber>
    </recommendedName>
    <alternativeName>
        <fullName evidence="1">Tryptamin 2,3-dioxygenase</fullName>
    </alternativeName>
    <alternativeName>
        <fullName evidence="1">Tryptophan oxygenase</fullName>
        <shortName evidence="1">TO</shortName>
        <shortName evidence="1">TRPO</shortName>
    </alternativeName>
    <alternativeName>
        <fullName evidence="1">Tryptophan pyrrolase</fullName>
    </alternativeName>
    <alternativeName>
        <fullName evidence="1">Tryptophanase</fullName>
    </alternativeName>
</protein>
<keyword evidence="1" id="KW-0408">Iron</keyword>
<organism evidence="2 3">
    <name type="scientific">Gemmata obscuriglobus</name>
    <dbReference type="NCBI Taxonomy" id="114"/>
    <lineage>
        <taxon>Bacteria</taxon>
        <taxon>Pseudomonadati</taxon>
        <taxon>Planctomycetota</taxon>
        <taxon>Planctomycetia</taxon>
        <taxon>Gemmatales</taxon>
        <taxon>Gemmataceae</taxon>
        <taxon>Gemmata</taxon>
    </lineage>
</organism>
<keyword evidence="1 2" id="KW-0223">Dioxygenase</keyword>
<dbReference type="GO" id="GO:0020037">
    <property type="term" value="F:heme binding"/>
    <property type="evidence" value="ECO:0007669"/>
    <property type="project" value="UniProtKB-UniRule"/>
</dbReference>
<dbReference type="InterPro" id="IPR004981">
    <property type="entry name" value="Trp_2_3_dOase"/>
</dbReference>
<dbReference type="HAMAP" id="MF_01972">
    <property type="entry name" value="T23O"/>
    <property type="match status" value="1"/>
</dbReference>
<dbReference type="GO" id="GO:0019441">
    <property type="term" value="P:L-tryptophan catabolic process to kynurenine"/>
    <property type="evidence" value="ECO:0007669"/>
    <property type="project" value="UniProtKB-UniRule"/>
</dbReference>
<comment type="caution">
    <text evidence="1">Lacks conserved residue(s) required for the propagation of feature annotation.</text>
</comment>